<dbReference type="AlphaFoldDB" id="K9X8A7"/>
<name>K9X8A7_9NOST</name>
<evidence type="ECO:0000313" key="2">
    <source>
        <dbReference type="Proteomes" id="UP000010475"/>
    </source>
</evidence>
<dbReference type="EMBL" id="CP003643">
    <property type="protein sequence ID" value="AFZ28306.1"/>
    <property type="molecule type" value="Genomic_DNA"/>
</dbReference>
<reference evidence="1 2" key="1">
    <citation type="submission" date="2012-06" db="EMBL/GenBank/DDBJ databases">
        <title>Noncontiguous Finished plasmid 1 of genome of Cylindrospermum stagnale PCC 7417.</title>
        <authorList>
            <consortium name="US DOE Joint Genome Institute"/>
            <person name="Gugger M."/>
            <person name="Coursin T."/>
            <person name="Rippka R."/>
            <person name="Tandeau De Marsac N."/>
            <person name="Huntemann M."/>
            <person name="Wei C.-L."/>
            <person name="Han J."/>
            <person name="Detter J.C."/>
            <person name="Han C."/>
            <person name="Tapia R."/>
            <person name="Davenport K."/>
            <person name="Daligault H."/>
            <person name="Erkkila T."/>
            <person name="Gu W."/>
            <person name="Munk A.C.C."/>
            <person name="Teshima H."/>
            <person name="Xu Y."/>
            <person name="Chain P."/>
            <person name="Chen A."/>
            <person name="Krypides N."/>
            <person name="Mavromatis K."/>
            <person name="Markowitz V."/>
            <person name="Szeto E."/>
            <person name="Ivanova N."/>
            <person name="Mikhailova N."/>
            <person name="Ovchinnikova G."/>
            <person name="Pagani I."/>
            <person name="Pati A."/>
            <person name="Goodwin L."/>
            <person name="Peters L."/>
            <person name="Pitluck S."/>
            <person name="Woyke T."/>
            <person name="Kerfeld C."/>
        </authorList>
    </citation>
    <scope>NUCLEOTIDE SEQUENCE [LARGE SCALE GENOMIC DNA]</scope>
    <source>
        <strain evidence="1 2">PCC 7417</strain>
        <plasmid evidence="2">Plasmid pCYLST.01</plasmid>
    </source>
</reference>
<dbReference type="OrthoDB" id="423098at2"/>
<dbReference type="Proteomes" id="UP000010475">
    <property type="component" value="Plasmid pCYLST.01"/>
</dbReference>
<sequence>MSITTVTQQLTVNNQLITPTDSLQYRAIGRLWGKYIPSSEQINQGKLITADGVIINAIVRKRASKRLRYPIDLSQDYLWTVYPRTPIEDSGIGFYMRLISVRTPSEYTDLMKTEFQLLADNFSVQGLVVYQDYEKGIVEVKIHRSPWMINDTPKGFKLRLFGFIPPKSVKCFWNFQVRRVGTDLVIQSGECIKYMADGAIKN</sequence>
<keyword evidence="1" id="KW-0614">Plasmid</keyword>
<evidence type="ECO:0000313" key="1">
    <source>
        <dbReference type="EMBL" id="AFZ28306.1"/>
    </source>
</evidence>
<dbReference type="RefSeq" id="WP_015328351.1">
    <property type="nucleotide sequence ID" value="NC_020050.1"/>
</dbReference>
<protein>
    <submittedName>
        <fullName evidence="1">Uncharacterized protein</fullName>
    </submittedName>
</protein>
<accession>K9X8A7</accession>
<geneLocation type="plasmid" evidence="1 2">
    <name>pCYLST.01</name>
</geneLocation>
<gene>
    <name evidence="1" type="ORF">Cylst_6527</name>
</gene>
<keyword evidence="2" id="KW-1185">Reference proteome</keyword>
<organism evidence="1 2">
    <name type="scientific">Cylindrospermum stagnale PCC 7417</name>
    <dbReference type="NCBI Taxonomy" id="56107"/>
    <lineage>
        <taxon>Bacteria</taxon>
        <taxon>Bacillati</taxon>
        <taxon>Cyanobacteriota</taxon>
        <taxon>Cyanophyceae</taxon>
        <taxon>Nostocales</taxon>
        <taxon>Nostocaceae</taxon>
        <taxon>Cylindrospermum</taxon>
    </lineage>
</organism>
<proteinExistence type="predicted"/>
<dbReference type="HOGENOM" id="CLU_1133193_0_0_3"/>
<dbReference type="KEGG" id="csg:Cylst_6527"/>